<proteinExistence type="inferred from homology"/>
<dbReference type="PROSITE" id="PS50803">
    <property type="entry name" value="OAR"/>
    <property type="match status" value="1"/>
</dbReference>
<dbReference type="AlphaFoldDB" id="A0A310SD59"/>
<keyword evidence="5 6" id="KW-0371">Homeobox</keyword>
<organism evidence="10 11">
    <name type="scientific">Eufriesea mexicana</name>
    <dbReference type="NCBI Taxonomy" id="516756"/>
    <lineage>
        <taxon>Eukaryota</taxon>
        <taxon>Metazoa</taxon>
        <taxon>Ecdysozoa</taxon>
        <taxon>Arthropoda</taxon>
        <taxon>Hexapoda</taxon>
        <taxon>Insecta</taxon>
        <taxon>Pterygota</taxon>
        <taxon>Neoptera</taxon>
        <taxon>Endopterygota</taxon>
        <taxon>Hymenoptera</taxon>
        <taxon>Apocrita</taxon>
        <taxon>Aculeata</taxon>
        <taxon>Apoidea</taxon>
        <taxon>Anthophila</taxon>
        <taxon>Apidae</taxon>
        <taxon>Eufriesea</taxon>
    </lineage>
</organism>
<comment type="similarity">
    <text evidence="2">Belongs to the paired homeobox family. Bicoid subfamily.</text>
</comment>
<gene>
    <name evidence="10" type="ORF">WN48_11263</name>
</gene>
<evidence type="ECO:0000256" key="3">
    <source>
        <dbReference type="ARBA" id="ARBA00023015"/>
    </source>
</evidence>
<feature type="compositionally biased region" description="Polar residues" evidence="7">
    <location>
        <begin position="377"/>
        <end position="400"/>
    </location>
</feature>
<evidence type="ECO:0000259" key="8">
    <source>
        <dbReference type="PROSITE" id="PS50071"/>
    </source>
</evidence>
<dbReference type="Pfam" id="PF03826">
    <property type="entry name" value="OAR"/>
    <property type="match status" value="1"/>
</dbReference>
<reference evidence="10 11" key="1">
    <citation type="submission" date="2015-07" db="EMBL/GenBank/DDBJ databases">
        <title>The genome of Eufriesea mexicana.</title>
        <authorList>
            <person name="Pan H."/>
            <person name="Kapheim K."/>
        </authorList>
    </citation>
    <scope>NUCLEOTIDE SEQUENCE [LARGE SCALE GENOMIC DNA]</scope>
    <source>
        <strain evidence="10">0111107269</strain>
        <tissue evidence="10">Whole body</tissue>
    </source>
</reference>
<keyword evidence="5 6" id="KW-0539">Nucleus</keyword>
<evidence type="ECO:0000256" key="6">
    <source>
        <dbReference type="RuleBase" id="RU000682"/>
    </source>
</evidence>
<evidence type="ECO:0000259" key="9">
    <source>
        <dbReference type="PROSITE" id="PS50803"/>
    </source>
</evidence>
<feature type="domain" description="Homeobox" evidence="8">
    <location>
        <begin position="180"/>
        <end position="193"/>
    </location>
</feature>
<dbReference type="Gene3D" id="1.10.10.60">
    <property type="entry name" value="Homeodomain-like"/>
    <property type="match status" value="1"/>
</dbReference>
<feature type="DNA-binding region" description="Homeobox" evidence="5">
    <location>
        <begin position="71"/>
        <end position="130"/>
    </location>
</feature>
<dbReference type="InterPro" id="IPR003654">
    <property type="entry name" value="OAR_dom"/>
</dbReference>
<accession>A0A310SD59</accession>
<feature type="DNA-binding region" description="Homeobox" evidence="5">
    <location>
        <begin position="182"/>
        <end position="194"/>
    </location>
</feature>
<feature type="domain" description="Homeobox" evidence="8">
    <location>
        <begin position="69"/>
        <end position="129"/>
    </location>
</feature>
<evidence type="ECO:0000313" key="10">
    <source>
        <dbReference type="EMBL" id="OAD52886.1"/>
    </source>
</evidence>
<dbReference type="GO" id="GO:0000978">
    <property type="term" value="F:RNA polymerase II cis-regulatory region sequence-specific DNA binding"/>
    <property type="evidence" value="ECO:0007669"/>
    <property type="project" value="TreeGrafter"/>
</dbReference>
<dbReference type="InterPro" id="IPR009057">
    <property type="entry name" value="Homeodomain-like_sf"/>
</dbReference>
<sequence length="432" mass="47175">MRYAAMREKVNYAVNERLNIYTPQGVGMVPAKRGSFGSRENSCNSTGGGSDEELGAGCGDDLNGNGGKKKHRRNRTTFTTYQLHELERAFEKSHYPDVYSREELAMKVNLPEVRVQCWNNLSKTRSMIVFRKQAEYGFADEHPADGSRRPSSNLERNFRDLRTTLSVKSATRYDPVTAGQVWFQNRRAKWRRQEKMEAARLGLSEYHHPANMRNVAGPALGLPGDPWLTPPGLLSALPGFLAAPHSGYPSYLTSPRRLPSPPNVGAVGNAVPGALSGGMASIGSGGHVPAAPPSPPGHDPRTTSIQALRMRAKEHVESITKGLQMTGKGTRAVERAGWRGGPRFWANRPRLSNIARCLACLTLLPRQSKEPTRDPNKTSLGPSRSMKHQTNGAECSNSAEDNSVATMEMDTESLGSDKTVHLGSALVPTLPI</sequence>
<dbReference type="GO" id="GO:0045944">
    <property type="term" value="P:positive regulation of transcription by RNA polymerase II"/>
    <property type="evidence" value="ECO:0007669"/>
    <property type="project" value="InterPro"/>
</dbReference>
<keyword evidence="5 6" id="KW-0238">DNA-binding</keyword>
<comment type="subcellular location">
    <subcellularLocation>
        <location evidence="1 5 6">Nucleus</location>
    </subcellularLocation>
</comment>
<protein>
    <submittedName>
        <fullName evidence="10">Retinal homeobox protein Rx</fullName>
    </submittedName>
</protein>
<dbReference type="PROSITE" id="PS50071">
    <property type="entry name" value="HOMEOBOX_2"/>
    <property type="match status" value="2"/>
</dbReference>
<name>A0A310SD59_9HYME</name>
<dbReference type="SUPFAM" id="SSF46689">
    <property type="entry name" value="Homeodomain-like"/>
    <property type="match status" value="2"/>
</dbReference>
<evidence type="ECO:0000256" key="2">
    <source>
        <dbReference type="ARBA" id="ARBA00006503"/>
    </source>
</evidence>
<dbReference type="PANTHER" id="PTHR46271">
    <property type="entry name" value="HOMEOBOX PROTEIN, PUTATIVE-RELATED"/>
    <property type="match status" value="1"/>
</dbReference>
<keyword evidence="4" id="KW-0804">Transcription</keyword>
<evidence type="ECO:0000256" key="7">
    <source>
        <dbReference type="SAM" id="MobiDB-lite"/>
    </source>
</evidence>
<dbReference type="Pfam" id="PF00046">
    <property type="entry name" value="Homeodomain"/>
    <property type="match status" value="1"/>
</dbReference>
<dbReference type="InterPro" id="IPR001356">
    <property type="entry name" value="HD"/>
</dbReference>
<dbReference type="EMBL" id="KQ769255">
    <property type="protein sequence ID" value="OAD52886.1"/>
    <property type="molecule type" value="Genomic_DNA"/>
</dbReference>
<dbReference type="InterPro" id="IPR043562">
    <property type="entry name" value="RAX/RAX2"/>
</dbReference>
<keyword evidence="3" id="KW-0805">Transcription regulation</keyword>
<evidence type="ECO:0000256" key="1">
    <source>
        <dbReference type="ARBA" id="ARBA00004123"/>
    </source>
</evidence>
<dbReference type="GO" id="GO:0005634">
    <property type="term" value="C:nucleus"/>
    <property type="evidence" value="ECO:0007669"/>
    <property type="project" value="UniProtKB-SubCell"/>
</dbReference>
<dbReference type="CDD" id="cd00086">
    <property type="entry name" value="homeodomain"/>
    <property type="match status" value="1"/>
</dbReference>
<feature type="region of interest" description="Disordered" evidence="7">
    <location>
        <begin position="368"/>
        <end position="400"/>
    </location>
</feature>
<dbReference type="OrthoDB" id="6159439at2759"/>
<keyword evidence="11" id="KW-1185">Reference proteome</keyword>
<dbReference type="PANTHER" id="PTHR46271:SF4">
    <property type="entry name" value="HOMEOBOX PROTEIN, PUTATIVE-RELATED"/>
    <property type="match status" value="1"/>
</dbReference>
<dbReference type="GO" id="GO:0000981">
    <property type="term" value="F:DNA-binding transcription factor activity, RNA polymerase II-specific"/>
    <property type="evidence" value="ECO:0007669"/>
    <property type="project" value="InterPro"/>
</dbReference>
<dbReference type="Proteomes" id="UP000250275">
    <property type="component" value="Unassembled WGS sequence"/>
</dbReference>
<feature type="region of interest" description="Disordered" evidence="7">
    <location>
        <begin position="34"/>
        <end position="58"/>
    </location>
</feature>
<evidence type="ECO:0000256" key="5">
    <source>
        <dbReference type="PROSITE-ProRule" id="PRU00108"/>
    </source>
</evidence>
<feature type="domain" description="OAR" evidence="9">
    <location>
        <begin position="303"/>
        <end position="316"/>
    </location>
</feature>
<evidence type="ECO:0000313" key="11">
    <source>
        <dbReference type="Proteomes" id="UP000250275"/>
    </source>
</evidence>
<evidence type="ECO:0000256" key="4">
    <source>
        <dbReference type="ARBA" id="ARBA00023163"/>
    </source>
</evidence>
<dbReference type="SMART" id="SM00389">
    <property type="entry name" value="HOX"/>
    <property type="match status" value="1"/>
</dbReference>